<name>A0A0B7MTP6_9FUNG</name>
<dbReference type="OrthoDB" id="2250453at2759"/>
<evidence type="ECO:0000313" key="2">
    <source>
        <dbReference type="Proteomes" id="UP000054107"/>
    </source>
</evidence>
<dbReference type="InterPro" id="IPR053152">
    <property type="entry name" value="Hydrolase_YcaC-like"/>
</dbReference>
<accession>A0A0B7MTP6</accession>
<organism evidence="1 2">
    <name type="scientific">Parasitella parasitica</name>
    <dbReference type="NCBI Taxonomy" id="35722"/>
    <lineage>
        <taxon>Eukaryota</taxon>
        <taxon>Fungi</taxon>
        <taxon>Fungi incertae sedis</taxon>
        <taxon>Mucoromycota</taxon>
        <taxon>Mucoromycotina</taxon>
        <taxon>Mucoromycetes</taxon>
        <taxon>Mucorales</taxon>
        <taxon>Mucorineae</taxon>
        <taxon>Mucoraceae</taxon>
        <taxon>Parasitella</taxon>
    </lineage>
</organism>
<dbReference type="AlphaFoldDB" id="A0A0B7MTP6"/>
<evidence type="ECO:0000313" key="1">
    <source>
        <dbReference type="EMBL" id="CEP09406.1"/>
    </source>
</evidence>
<reference evidence="1 2" key="1">
    <citation type="submission" date="2014-09" db="EMBL/GenBank/DDBJ databases">
        <authorList>
            <person name="Ellenberger Sabrina"/>
        </authorList>
    </citation>
    <scope>NUCLEOTIDE SEQUENCE [LARGE SCALE GENOMIC DNA]</scope>
    <source>
        <strain evidence="1 2">CBS 412.66</strain>
    </source>
</reference>
<dbReference type="EMBL" id="LN721622">
    <property type="protein sequence ID" value="CEP09406.1"/>
    <property type="molecule type" value="Genomic_DNA"/>
</dbReference>
<dbReference type="Proteomes" id="UP000054107">
    <property type="component" value="Unassembled WGS sequence"/>
</dbReference>
<sequence length="68" mass="7661">MGLAESAKYFNVSTILTTSCGNGPNGIMHPELKSLFPNSNYIARPGQTDAWDDERFVKKATDYLRQRH</sequence>
<dbReference type="STRING" id="35722.A0A0B7MTP6"/>
<proteinExistence type="predicted"/>
<dbReference type="PANTHER" id="PTHR43559:SF3">
    <property type="entry name" value="HYDROLASE YCAC-RELATED"/>
    <property type="match status" value="1"/>
</dbReference>
<dbReference type="PANTHER" id="PTHR43559">
    <property type="entry name" value="HYDROLASE YCAC-RELATED"/>
    <property type="match status" value="1"/>
</dbReference>
<keyword evidence="2" id="KW-1185">Reference proteome</keyword>
<gene>
    <name evidence="1" type="primary">PARPA_02900.1 scaffold 5990</name>
</gene>
<protein>
    <submittedName>
        <fullName evidence="1">Uncharacterized protein</fullName>
    </submittedName>
</protein>
<dbReference type="Gene3D" id="3.40.50.850">
    <property type="entry name" value="Isochorismatase-like"/>
    <property type="match status" value="1"/>
</dbReference>
<dbReference type="InterPro" id="IPR036380">
    <property type="entry name" value="Isochorismatase-like_sf"/>
</dbReference>